<evidence type="ECO:0000259" key="1">
    <source>
        <dbReference type="Pfam" id="PF13456"/>
    </source>
</evidence>
<evidence type="ECO:0000313" key="2">
    <source>
        <dbReference type="Proteomes" id="UP000818029"/>
    </source>
</evidence>
<name>A0ABM3A2C9_GOSHI</name>
<dbReference type="GeneID" id="121217236"/>
<dbReference type="PANTHER" id="PTHR48475:SF1">
    <property type="entry name" value="RNASE H TYPE-1 DOMAIN-CONTAINING PROTEIN"/>
    <property type="match status" value="1"/>
</dbReference>
<keyword evidence="2" id="KW-1185">Reference proteome</keyword>
<dbReference type="Pfam" id="PF13456">
    <property type="entry name" value="RVT_3"/>
    <property type="match status" value="1"/>
</dbReference>
<dbReference type="InterPro" id="IPR036397">
    <property type="entry name" value="RNaseH_sf"/>
</dbReference>
<gene>
    <name evidence="3" type="primary">LOC121217236</name>
</gene>
<accession>A0ABM3A2C9</accession>
<dbReference type="PANTHER" id="PTHR48475">
    <property type="entry name" value="RIBONUCLEASE H"/>
    <property type="match status" value="1"/>
</dbReference>
<dbReference type="InterPro" id="IPR002156">
    <property type="entry name" value="RNaseH_domain"/>
</dbReference>
<dbReference type="SUPFAM" id="SSF53098">
    <property type="entry name" value="Ribonuclease H-like"/>
    <property type="match status" value="1"/>
</dbReference>
<evidence type="ECO:0000313" key="3">
    <source>
        <dbReference type="RefSeq" id="XP_040948695.1"/>
    </source>
</evidence>
<protein>
    <recommendedName>
        <fullName evidence="1">RNase H type-1 domain-containing protein</fullName>
    </recommendedName>
</protein>
<proteinExistence type="predicted"/>
<reference evidence="3" key="2">
    <citation type="submission" date="2025-08" db="UniProtKB">
        <authorList>
            <consortium name="RefSeq"/>
        </authorList>
    </citation>
    <scope>IDENTIFICATION</scope>
</reference>
<sequence length="281" mass="32868">MARWQILLFEFDILYVSQKAIKWSAIADFLASRALEDYEPLNFDFLNEDLMYVATTKENAQVDRIWKLKFDGASNAMGNKIEAVLVSPSRDHYPIAGKLDFDCTNNIAENEACIMGIRIAKECKIKVLKVYGDSALVIYQLKGGWEIRDLKLINYRKLILELIDEFDDITFSYLPLDENQMADTLATLAFMIKVNKLEDMKPIQMSIYETLAHCYSIEEEEKDDHPWYQDILQYVKNHEYPDQATKNDKRTLRRLATNYVLDGEILYKKGKDRVLLRCWML</sequence>
<dbReference type="CDD" id="cd09279">
    <property type="entry name" value="RNase_HI_like"/>
    <property type="match status" value="1"/>
</dbReference>
<reference evidence="2" key="1">
    <citation type="journal article" date="2020" name="Nat. Genet.">
        <title>Genomic diversifications of five Gossypium allopolyploid species and their impact on cotton improvement.</title>
        <authorList>
            <person name="Chen Z.J."/>
            <person name="Sreedasyam A."/>
            <person name="Ando A."/>
            <person name="Song Q."/>
            <person name="De Santiago L.M."/>
            <person name="Hulse-Kemp A.M."/>
            <person name="Ding M."/>
            <person name="Ye W."/>
            <person name="Kirkbride R.C."/>
            <person name="Jenkins J."/>
            <person name="Plott C."/>
            <person name="Lovell J."/>
            <person name="Lin Y.M."/>
            <person name="Vaughn R."/>
            <person name="Liu B."/>
            <person name="Simpson S."/>
            <person name="Scheffler B.E."/>
            <person name="Wen L."/>
            <person name="Saski C.A."/>
            <person name="Grover C.E."/>
            <person name="Hu G."/>
            <person name="Conover J.L."/>
            <person name="Carlson J.W."/>
            <person name="Shu S."/>
            <person name="Boston L.B."/>
            <person name="Williams M."/>
            <person name="Peterson D.G."/>
            <person name="McGee K."/>
            <person name="Jones D.C."/>
            <person name="Wendel J.F."/>
            <person name="Stelly D.M."/>
            <person name="Grimwood J."/>
            <person name="Schmutz J."/>
        </authorList>
    </citation>
    <scope>NUCLEOTIDE SEQUENCE [LARGE SCALE GENOMIC DNA]</scope>
    <source>
        <strain evidence="2">cv. TM-1</strain>
    </source>
</reference>
<dbReference type="Gene3D" id="3.30.420.10">
    <property type="entry name" value="Ribonuclease H-like superfamily/Ribonuclease H"/>
    <property type="match status" value="1"/>
</dbReference>
<feature type="domain" description="RNase H type-1" evidence="1">
    <location>
        <begin position="87"/>
        <end position="188"/>
    </location>
</feature>
<organism evidence="2 3">
    <name type="scientific">Gossypium hirsutum</name>
    <name type="common">Upland cotton</name>
    <name type="synonym">Gossypium mexicanum</name>
    <dbReference type="NCBI Taxonomy" id="3635"/>
    <lineage>
        <taxon>Eukaryota</taxon>
        <taxon>Viridiplantae</taxon>
        <taxon>Streptophyta</taxon>
        <taxon>Embryophyta</taxon>
        <taxon>Tracheophyta</taxon>
        <taxon>Spermatophyta</taxon>
        <taxon>Magnoliopsida</taxon>
        <taxon>eudicotyledons</taxon>
        <taxon>Gunneridae</taxon>
        <taxon>Pentapetalae</taxon>
        <taxon>rosids</taxon>
        <taxon>malvids</taxon>
        <taxon>Malvales</taxon>
        <taxon>Malvaceae</taxon>
        <taxon>Malvoideae</taxon>
        <taxon>Gossypium</taxon>
    </lineage>
</organism>
<dbReference type="Proteomes" id="UP000818029">
    <property type="component" value="Chromosome D05"/>
</dbReference>
<dbReference type="RefSeq" id="XP_040948695.1">
    <property type="nucleotide sequence ID" value="XM_041092761.1"/>
</dbReference>
<dbReference type="InterPro" id="IPR012337">
    <property type="entry name" value="RNaseH-like_sf"/>
</dbReference>